<comment type="caution">
    <text evidence="1">The sequence shown here is derived from an EMBL/GenBank/DDBJ whole genome shotgun (WGS) entry which is preliminary data.</text>
</comment>
<keyword evidence="2" id="KW-1185">Reference proteome</keyword>
<reference evidence="1" key="1">
    <citation type="submission" date="2021-06" db="EMBL/GenBank/DDBJ databases">
        <title>Parelaphostrongylus tenuis whole genome reference sequence.</title>
        <authorList>
            <person name="Garwood T.J."/>
            <person name="Larsen P.A."/>
            <person name="Fountain-Jones N.M."/>
            <person name="Garbe J.R."/>
            <person name="Macchietto M.G."/>
            <person name="Kania S.A."/>
            <person name="Gerhold R.W."/>
            <person name="Richards J.E."/>
            <person name="Wolf T.M."/>
        </authorList>
    </citation>
    <scope>NUCLEOTIDE SEQUENCE</scope>
    <source>
        <strain evidence="1">MNPRO001-30</strain>
        <tissue evidence="1">Meninges</tissue>
    </source>
</reference>
<gene>
    <name evidence="1" type="ORF">KIN20_020516</name>
</gene>
<name>A0AAD5QTJ8_PARTN</name>
<protein>
    <submittedName>
        <fullName evidence="1">Uncharacterized protein</fullName>
    </submittedName>
</protein>
<dbReference type="Proteomes" id="UP001196413">
    <property type="component" value="Unassembled WGS sequence"/>
</dbReference>
<dbReference type="AlphaFoldDB" id="A0AAD5QTJ8"/>
<evidence type="ECO:0000313" key="1">
    <source>
        <dbReference type="EMBL" id="KAJ1361300.1"/>
    </source>
</evidence>
<proteinExistence type="predicted"/>
<evidence type="ECO:0000313" key="2">
    <source>
        <dbReference type="Proteomes" id="UP001196413"/>
    </source>
</evidence>
<sequence length="137" mass="15586">MLNYPKMATLQIFNVFGTSHAQLMGCDGLIFNGTTEENCQIIDSRCNETILKYEFYSANIEFGELCSRGRETWLGRILSTFEIESKARFSTTTQMFGLVVGSAIFGQLSDLHGRRKVVTIVDIRKKIYIRKSQKKAL</sequence>
<accession>A0AAD5QTJ8</accession>
<organism evidence="1 2">
    <name type="scientific">Parelaphostrongylus tenuis</name>
    <name type="common">Meningeal worm</name>
    <dbReference type="NCBI Taxonomy" id="148309"/>
    <lineage>
        <taxon>Eukaryota</taxon>
        <taxon>Metazoa</taxon>
        <taxon>Ecdysozoa</taxon>
        <taxon>Nematoda</taxon>
        <taxon>Chromadorea</taxon>
        <taxon>Rhabditida</taxon>
        <taxon>Rhabditina</taxon>
        <taxon>Rhabditomorpha</taxon>
        <taxon>Strongyloidea</taxon>
        <taxon>Metastrongylidae</taxon>
        <taxon>Parelaphostrongylus</taxon>
    </lineage>
</organism>
<dbReference type="EMBL" id="JAHQIW010004160">
    <property type="protein sequence ID" value="KAJ1361300.1"/>
    <property type="molecule type" value="Genomic_DNA"/>
</dbReference>